<feature type="non-terminal residue" evidence="1">
    <location>
        <position position="1"/>
    </location>
</feature>
<accession>A0A8X6HVA2</accession>
<gene>
    <name evidence="1" type="ORF">TNCT_392511</name>
</gene>
<sequence>MSSLLDDILPSQIGNDFQRSSRFNNPLLQFHGSIMIRLAKSY</sequence>
<dbReference type="EMBL" id="BMAO01004255">
    <property type="protein sequence ID" value="GFQ93444.1"/>
    <property type="molecule type" value="Genomic_DNA"/>
</dbReference>
<name>A0A8X6HVA2_TRICU</name>
<evidence type="ECO:0000313" key="1">
    <source>
        <dbReference type="EMBL" id="GFQ93444.1"/>
    </source>
</evidence>
<dbReference type="AlphaFoldDB" id="A0A8X6HVA2"/>
<comment type="caution">
    <text evidence="1">The sequence shown here is derived from an EMBL/GenBank/DDBJ whole genome shotgun (WGS) entry which is preliminary data.</text>
</comment>
<dbReference type="Proteomes" id="UP000887116">
    <property type="component" value="Unassembled WGS sequence"/>
</dbReference>
<proteinExistence type="predicted"/>
<evidence type="ECO:0000313" key="2">
    <source>
        <dbReference type="Proteomes" id="UP000887116"/>
    </source>
</evidence>
<organism evidence="1 2">
    <name type="scientific">Trichonephila clavata</name>
    <name type="common">Joro spider</name>
    <name type="synonym">Nephila clavata</name>
    <dbReference type="NCBI Taxonomy" id="2740835"/>
    <lineage>
        <taxon>Eukaryota</taxon>
        <taxon>Metazoa</taxon>
        <taxon>Ecdysozoa</taxon>
        <taxon>Arthropoda</taxon>
        <taxon>Chelicerata</taxon>
        <taxon>Arachnida</taxon>
        <taxon>Araneae</taxon>
        <taxon>Araneomorphae</taxon>
        <taxon>Entelegynae</taxon>
        <taxon>Araneoidea</taxon>
        <taxon>Nephilidae</taxon>
        <taxon>Trichonephila</taxon>
    </lineage>
</organism>
<protein>
    <submittedName>
        <fullName evidence="1">Uncharacterized protein</fullName>
    </submittedName>
</protein>
<keyword evidence="2" id="KW-1185">Reference proteome</keyword>
<reference evidence="1" key="1">
    <citation type="submission" date="2020-07" db="EMBL/GenBank/DDBJ databases">
        <title>Multicomponent nature underlies the extraordinary mechanical properties of spider dragline silk.</title>
        <authorList>
            <person name="Kono N."/>
            <person name="Nakamura H."/>
            <person name="Mori M."/>
            <person name="Yoshida Y."/>
            <person name="Ohtoshi R."/>
            <person name="Malay A.D."/>
            <person name="Moran D.A.P."/>
            <person name="Tomita M."/>
            <person name="Numata K."/>
            <person name="Arakawa K."/>
        </authorList>
    </citation>
    <scope>NUCLEOTIDE SEQUENCE</scope>
</reference>